<dbReference type="InterPro" id="IPR006311">
    <property type="entry name" value="TAT_signal"/>
</dbReference>
<dbReference type="PROSITE" id="PS51318">
    <property type="entry name" value="TAT"/>
    <property type="match status" value="1"/>
</dbReference>
<dbReference type="EMBL" id="JBHSBV010000003">
    <property type="protein sequence ID" value="MFC4201452.1"/>
    <property type="molecule type" value="Genomic_DNA"/>
</dbReference>
<proteinExistence type="inferred from homology"/>
<evidence type="ECO:0000313" key="4">
    <source>
        <dbReference type="Proteomes" id="UP001595848"/>
    </source>
</evidence>
<sequence length="346" mass="36523">MSHSDHNTSTASIFRPASRRPASRRRMLGASAALLLPMLLPASGWAAGSYPSKAVTLVVPYTPGGPTDIVGRALGQALSQKWGQSVIIENRPGAGGNIGSAYVARSAPDGYTLVLGVTGSHAINKWLYKSLPYDPQKDFAAVSLAVVYSNVIVANPKFPANNLKELVALAQKNPGKYSYGSDGNGSASHLSMELLKERGKFNIVHVPYRGSAPLLNDVVGGTIPLGITGLPSAGPLIEGGKLKVIGLTTAKDYSGHNYPTIESQGFPDFDIAPFSAVFAPKGTPSAIVDKISADIRDVMSQPAMKERMAKLGLMPMPTTPEETQKFLAKQIAEWQKAVKISGASIN</sequence>
<reference evidence="4" key="1">
    <citation type="journal article" date="2019" name="Int. J. Syst. Evol. Microbiol.">
        <title>The Global Catalogue of Microorganisms (GCM) 10K type strain sequencing project: providing services to taxonomists for standard genome sequencing and annotation.</title>
        <authorList>
            <consortium name="The Broad Institute Genomics Platform"/>
            <consortium name="The Broad Institute Genome Sequencing Center for Infectious Disease"/>
            <person name="Wu L."/>
            <person name="Ma J."/>
        </authorList>
    </citation>
    <scope>NUCLEOTIDE SEQUENCE [LARGE SCALE GENOMIC DNA]</scope>
    <source>
        <strain evidence="4">LMG 24813</strain>
    </source>
</reference>
<accession>A0ABV8NZ43</accession>
<dbReference type="InterPro" id="IPR042100">
    <property type="entry name" value="Bug_dom1"/>
</dbReference>
<evidence type="ECO:0000313" key="3">
    <source>
        <dbReference type="EMBL" id="MFC4201452.1"/>
    </source>
</evidence>
<dbReference type="PANTHER" id="PTHR42928">
    <property type="entry name" value="TRICARBOXYLATE-BINDING PROTEIN"/>
    <property type="match status" value="1"/>
</dbReference>
<feature type="region of interest" description="Disordered" evidence="2">
    <location>
        <begin position="1"/>
        <end position="20"/>
    </location>
</feature>
<evidence type="ECO:0000256" key="2">
    <source>
        <dbReference type="SAM" id="MobiDB-lite"/>
    </source>
</evidence>
<evidence type="ECO:0000256" key="1">
    <source>
        <dbReference type="ARBA" id="ARBA00006987"/>
    </source>
</evidence>
<gene>
    <name evidence="3" type="ORF">ACFOY1_10855</name>
</gene>
<dbReference type="RefSeq" id="WP_246600322.1">
    <property type="nucleotide sequence ID" value="NZ_JAHTBN010000002.1"/>
</dbReference>
<dbReference type="CDD" id="cd13578">
    <property type="entry name" value="PBP2_Bug27"/>
    <property type="match status" value="1"/>
</dbReference>
<dbReference type="PIRSF" id="PIRSF017082">
    <property type="entry name" value="YflP"/>
    <property type="match status" value="1"/>
</dbReference>
<protein>
    <submittedName>
        <fullName evidence="3">Bug family tripartite tricarboxylate transporter substrate binding protein</fullName>
    </submittedName>
</protein>
<dbReference type="InterPro" id="IPR005064">
    <property type="entry name" value="BUG"/>
</dbReference>
<dbReference type="Gene3D" id="3.40.190.150">
    <property type="entry name" value="Bordetella uptake gene, domain 1"/>
    <property type="match status" value="1"/>
</dbReference>
<organism evidence="3 4">
    <name type="scientific">Candidimonas humi</name>
    <dbReference type="NCBI Taxonomy" id="683355"/>
    <lineage>
        <taxon>Bacteria</taxon>
        <taxon>Pseudomonadati</taxon>
        <taxon>Pseudomonadota</taxon>
        <taxon>Betaproteobacteria</taxon>
        <taxon>Burkholderiales</taxon>
        <taxon>Alcaligenaceae</taxon>
        <taxon>Candidimonas</taxon>
    </lineage>
</organism>
<dbReference type="Proteomes" id="UP001595848">
    <property type="component" value="Unassembled WGS sequence"/>
</dbReference>
<comment type="caution">
    <text evidence="3">The sequence shown here is derived from an EMBL/GenBank/DDBJ whole genome shotgun (WGS) entry which is preliminary data.</text>
</comment>
<dbReference type="SUPFAM" id="SSF53850">
    <property type="entry name" value="Periplasmic binding protein-like II"/>
    <property type="match status" value="1"/>
</dbReference>
<dbReference type="PANTHER" id="PTHR42928:SF5">
    <property type="entry name" value="BLR1237 PROTEIN"/>
    <property type="match status" value="1"/>
</dbReference>
<dbReference type="Pfam" id="PF03401">
    <property type="entry name" value="TctC"/>
    <property type="match status" value="1"/>
</dbReference>
<keyword evidence="4" id="KW-1185">Reference proteome</keyword>
<name>A0ABV8NZ43_9BURK</name>
<comment type="similarity">
    <text evidence="1">Belongs to the UPF0065 (bug) family.</text>
</comment>
<dbReference type="Gene3D" id="3.40.190.10">
    <property type="entry name" value="Periplasmic binding protein-like II"/>
    <property type="match status" value="1"/>
</dbReference>